<dbReference type="SUPFAM" id="SSF48452">
    <property type="entry name" value="TPR-like"/>
    <property type="match status" value="1"/>
</dbReference>
<dbReference type="InterPro" id="IPR019734">
    <property type="entry name" value="TPR_rpt"/>
</dbReference>
<dbReference type="STRING" id="595536.GCA_000178815_03260"/>
<dbReference type="AlphaFoldDB" id="A0A2D2CZC6"/>
<gene>
    <name evidence="1" type="ORF">CQW49_09460</name>
</gene>
<evidence type="ECO:0000313" key="1">
    <source>
        <dbReference type="EMBL" id="ATQ68092.1"/>
    </source>
</evidence>
<proteinExistence type="predicted"/>
<dbReference type="SMART" id="SM00028">
    <property type="entry name" value="TPR"/>
    <property type="match status" value="3"/>
</dbReference>
<evidence type="ECO:0000313" key="2">
    <source>
        <dbReference type="Proteomes" id="UP000230709"/>
    </source>
</evidence>
<keyword evidence="2" id="KW-1185">Reference proteome</keyword>
<dbReference type="EMBL" id="CP023737">
    <property type="protein sequence ID" value="ATQ68092.1"/>
    <property type="molecule type" value="Genomic_DNA"/>
</dbReference>
<accession>A0A2D2CZC6</accession>
<dbReference type="Gene3D" id="1.25.40.10">
    <property type="entry name" value="Tetratricopeptide repeat domain"/>
    <property type="match status" value="2"/>
</dbReference>
<dbReference type="Proteomes" id="UP000230709">
    <property type="component" value="Chromosome"/>
</dbReference>
<dbReference type="RefSeq" id="WP_003613931.1">
    <property type="nucleotide sequence ID" value="NZ_ADVE02000001.1"/>
</dbReference>
<protein>
    <recommendedName>
        <fullName evidence="3">Tetratricopeptide repeat protein</fullName>
    </recommendedName>
</protein>
<name>A0A2D2CZC6_METT3</name>
<reference evidence="2" key="1">
    <citation type="submission" date="2017-10" db="EMBL/GenBank/DDBJ databases">
        <title>Completed PacBio SMRT sequence of Methylosinus trichosporium OB3b reveals presence of a third large plasmid.</title>
        <authorList>
            <person name="Charles T.C."/>
            <person name="Lynch M.D.J."/>
            <person name="Heil J.R."/>
            <person name="Cheng J."/>
        </authorList>
    </citation>
    <scope>NUCLEOTIDE SEQUENCE [LARGE SCALE GENOMIC DNA]</scope>
    <source>
        <strain evidence="2">OB3b</strain>
    </source>
</reference>
<dbReference type="Pfam" id="PF13432">
    <property type="entry name" value="TPR_16"/>
    <property type="match status" value="2"/>
</dbReference>
<dbReference type="InterPro" id="IPR011990">
    <property type="entry name" value="TPR-like_helical_dom_sf"/>
</dbReference>
<sequence>MSNRLTTDGQVEALRLSGLSTIRLGRDLTPIIQALKTYDSRTAQRNCLFLEGFDLRNRRRLDEAESKFLKAYALSSGNVHINRELAALYCKQRRYNEAEGYARAAYKQFPTNVYLLDIMAEALLGKRQLGLGVDETELTDVMQSLERYGDAPGSSFYLIRMAQSQLSNRKYRDALRTVNKAIERNDSHPPAYFLRTEILLALNDIPQAERDLATIDQLLAAEGGFSADDEARKSELDIRVLIEKRQYSQAHAEIKRKAFVLPTHVSDRLSHSLAKAIAFSDGFVAKELREWANHIQKR</sequence>
<evidence type="ECO:0008006" key="3">
    <source>
        <dbReference type="Google" id="ProtNLM"/>
    </source>
</evidence>
<organism evidence="1 2">
    <name type="scientific">Methylosinus trichosporium (strain ATCC 35070 / NCIMB 11131 / UNIQEM 75 / OB3b)</name>
    <dbReference type="NCBI Taxonomy" id="595536"/>
    <lineage>
        <taxon>Bacteria</taxon>
        <taxon>Pseudomonadati</taxon>
        <taxon>Pseudomonadota</taxon>
        <taxon>Alphaproteobacteria</taxon>
        <taxon>Hyphomicrobiales</taxon>
        <taxon>Methylocystaceae</taxon>
        <taxon>Methylosinus</taxon>
    </lineage>
</organism>
<dbReference type="KEGG" id="mtw:CQW49_09460"/>